<dbReference type="RefSeq" id="WP_380717615.1">
    <property type="nucleotide sequence ID" value="NZ_JBHSGI010000009.1"/>
</dbReference>
<gene>
    <name evidence="4" type="ORF">ACFO5X_11615</name>
</gene>
<dbReference type="SUPFAM" id="SSF53649">
    <property type="entry name" value="Alkaline phosphatase-like"/>
    <property type="match status" value="1"/>
</dbReference>
<name>A0ABV9KGB5_9RHOB</name>
<dbReference type="Pfam" id="PF00884">
    <property type="entry name" value="Sulfatase"/>
    <property type="match status" value="1"/>
</dbReference>
<dbReference type="InterPro" id="IPR000917">
    <property type="entry name" value="Sulfatase_N"/>
</dbReference>
<keyword evidence="5" id="KW-1185">Reference proteome</keyword>
<feature type="domain" description="Sulfatase N-terminal" evidence="3">
    <location>
        <begin position="6"/>
        <end position="342"/>
    </location>
</feature>
<reference evidence="5" key="1">
    <citation type="journal article" date="2019" name="Int. J. Syst. Evol. Microbiol.">
        <title>The Global Catalogue of Microorganisms (GCM) 10K type strain sequencing project: providing services to taxonomists for standard genome sequencing and annotation.</title>
        <authorList>
            <consortium name="The Broad Institute Genomics Platform"/>
            <consortium name="The Broad Institute Genome Sequencing Center for Infectious Disease"/>
            <person name="Wu L."/>
            <person name="Ma J."/>
        </authorList>
    </citation>
    <scope>NUCLEOTIDE SEQUENCE [LARGE SCALE GENOMIC DNA]</scope>
    <source>
        <strain evidence="5">CGMCC 4.7283</strain>
    </source>
</reference>
<evidence type="ECO:0000256" key="2">
    <source>
        <dbReference type="ARBA" id="ARBA00022801"/>
    </source>
</evidence>
<evidence type="ECO:0000313" key="5">
    <source>
        <dbReference type="Proteomes" id="UP001595973"/>
    </source>
</evidence>
<evidence type="ECO:0000259" key="3">
    <source>
        <dbReference type="Pfam" id="PF00884"/>
    </source>
</evidence>
<proteinExistence type="predicted"/>
<dbReference type="EMBL" id="JBHSGI010000009">
    <property type="protein sequence ID" value="MFC4669205.1"/>
    <property type="molecule type" value="Genomic_DNA"/>
</dbReference>
<sequence length="436" mass="48715">MAKRQKNVLLVSFDDAFSFWHYKTIFGAALKTPNLDRICASSTAFHAAYCQSPLCGPSRASFMSGRTPHQTQVFGNKTSVFETVAPEEMWSYRLKANGYFCSSGGKVHHGFKPLDPPVHEVLYSDHRKGFRIDVTLRESIAQSRSGGSGGGVSTTDPKDDGYYHDAQAAASFVEFIEGYDGDAPFYREVGFYSPHSPFITPHRFKEMYRLNDFHMPESWKKGFQNCAYSEATVRKNFGLDNLRKWKKSVRNYFSAVSHGDHHLGTVWDALKASPHAENTMVVILTDHGHHLGERHRFGKSTLWEQSALVPFIIHDPARPEARVVSDPVALLDVGPTILDCLDLPPLEQTAGRSLRQVVEGGPADPERAVPTFNPIGSAIRKGPYRFIRYQDGSTELYDIAADWWQQELLGPSHPAHDAMAAAHRACCEAYYAPAYA</sequence>
<dbReference type="InterPro" id="IPR017850">
    <property type="entry name" value="Alkaline_phosphatase_core_sf"/>
</dbReference>
<evidence type="ECO:0000256" key="1">
    <source>
        <dbReference type="ARBA" id="ARBA00022723"/>
    </source>
</evidence>
<comment type="caution">
    <text evidence="4">The sequence shown here is derived from an EMBL/GenBank/DDBJ whole genome shotgun (WGS) entry which is preliminary data.</text>
</comment>
<keyword evidence="1" id="KW-0479">Metal-binding</keyword>
<dbReference type="Gene3D" id="3.40.720.10">
    <property type="entry name" value="Alkaline Phosphatase, subunit A"/>
    <property type="match status" value="1"/>
</dbReference>
<dbReference type="PANTHER" id="PTHR45953">
    <property type="entry name" value="IDURONATE 2-SULFATASE"/>
    <property type="match status" value="1"/>
</dbReference>
<evidence type="ECO:0000313" key="4">
    <source>
        <dbReference type="EMBL" id="MFC4669205.1"/>
    </source>
</evidence>
<organism evidence="4 5">
    <name type="scientific">Seohaeicola nanhaiensis</name>
    <dbReference type="NCBI Taxonomy" id="1387282"/>
    <lineage>
        <taxon>Bacteria</taxon>
        <taxon>Pseudomonadati</taxon>
        <taxon>Pseudomonadota</taxon>
        <taxon>Alphaproteobacteria</taxon>
        <taxon>Rhodobacterales</taxon>
        <taxon>Roseobacteraceae</taxon>
        <taxon>Seohaeicola</taxon>
    </lineage>
</organism>
<accession>A0ABV9KGB5</accession>
<keyword evidence="2" id="KW-0378">Hydrolase</keyword>
<dbReference type="Proteomes" id="UP001595973">
    <property type="component" value="Unassembled WGS sequence"/>
</dbReference>
<dbReference type="PANTHER" id="PTHR45953:SF1">
    <property type="entry name" value="IDURONATE 2-SULFATASE"/>
    <property type="match status" value="1"/>
</dbReference>
<protein>
    <submittedName>
        <fullName evidence="4">Sulfatase-like hydrolase/transferase</fullName>
    </submittedName>
</protein>